<sequence>MVRRPCVSAAPVRVGGRLVFGFARVGSRGLCLGALLLSPRIVLAQHVADAPLGARGVIPRSSLPRRTRAARATTLRSRGGVVSSRASGGTLVVTAQKPKVMARNDVDYRPLSLQAGGRQGSLDLVATATADDASFFEANAAGSATIPRMTLAFFHTMRISDSHIDVLSFVGRAGRTGYGVSARAFYPDMSSKTTGFVGIFNVSHAFSSAYRFKGVSVGANLKVGYRHTRGGGGGESNGKAQKSASGKENHHIVLTADVGVRGAWTVSKNFGAHEPNLWAGVAFRNIGASINATNLHGNNGAGGSGGGGGGNGDGKPAHVTDSRVILALAYQPVRYFLFGAGLEWLYNVGSIKAVNSLRYGAAFMLFPLRQLAFSSSVVMKGMGPQQVRASAGAEVQFSHVRCTASYSYLWSKTPTRPHYVSIGVAGFLKPVPEQPLWQEVYRSYLRGLRHYHAQRYAEAIAEWKRTLQQGVSFEPAREGIERATKLLQLNQKVHDFNIF</sequence>
<dbReference type="Pfam" id="PF03687">
    <property type="entry name" value="UPF0164"/>
    <property type="match status" value="1"/>
</dbReference>
<name>A0AAU8Q147_TREPG</name>
<accession>A0AAU8Q147</accession>
<evidence type="ECO:0000313" key="4">
    <source>
        <dbReference type="EMBL" id="AEZ60129.1"/>
    </source>
</evidence>
<evidence type="ECO:0000256" key="2">
    <source>
        <dbReference type="ARBA" id="ARBA00022729"/>
    </source>
</evidence>
<evidence type="ECO:0000256" key="3">
    <source>
        <dbReference type="SAM" id="MobiDB-lite"/>
    </source>
</evidence>
<feature type="region of interest" description="Disordered" evidence="3">
    <location>
        <begin position="227"/>
        <end position="248"/>
    </location>
</feature>
<dbReference type="InterPro" id="IPR005362">
    <property type="entry name" value="UPF0164"/>
</dbReference>
<keyword evidence="2" id="KW-0732">Signal</keyword>
<protein>
    <submittedName>
        <fullName evidence="4">Uncharacterized protein</fullName>
    </submittedName>
</protein>
<gene>
    <name evidence="4" type="ordered locus">TPEGAU_0859</name>
</gene>
<dbReference type="Proteomes" id="UP000008192">
    <property type="component" value="Chromosome"/>
</dbReference>
<comment type="similarity">
    <text evidence="1">Belongs to the UPF0164 family.</text>
</comment>
<dbReference type="EMBL" id="CP002376">
    <property type="protein sequence ID" value="AEZ60129.1"/>
    <property type="molecule type" value="Genomic_DNA"/>
</dbReference>
<proteinExistence type="inferred from homology"/>
<dbReference type="RefSeq" id="WP_014342619.1">
    <property type="nucleotide sequence ID" value="NC_016843.1"/>
</dbReference>
<evidence type="ECO:0000313" key="5">
    <source>
        <dbReference type="Proteomes" id="UP000008192"/>
    </source>
</evidence>
<organism evidence="4 5">
    <name type="scientific">Treponema pallidum subsp. pertenue (strain Gauthier)</name>
    <dbReference type="NCBI Taxonomy" id="491080"/>
    <lineage>
        <taxon>Bacteria</taxon>
        <taxon>Pseudomonadati</taxon>
        <taxon>Spirochaetota</taxon>
        <taxon>Spirochaetia</taxon>
        <taxon>Spirochaetales</taxon>
        <taxon>Treponemataceae</taxon>
        <taxon>Treponema</taxon>
    </lineage>
</organism>
<reference evidence="5" key="1">
    <citation type="journal article" date="2012" name="PLoS Negl. Trop. Dis.">
        <title>Whole genome sequences of three Treponema pallidum ssp. pertenue strains: yaws and syphilis treponemes differ in less than 0.2% of the genome sequence.</title>
        <authorList>
            <person name="Cejkova D."/>
            <person name="Zobanikova M."/>
            <person name="Chen L."/>
            <person name="Pospisilova P."/>
            <person name="Strouhal M."/>
            <person name="Qin X."/>
            <person name="Mikalova L."/>
            <person name="Norris S.J."/>
            <person name="Muzny D.M."/>
            <person name="Gibbs R.A."/>
            <person name="Fulton L.L."/>
            <person name="Sodergren E."/>
            <person name="Weinstock G.M."/>
            <person name="Smajs D."/>
        </authorList>
    </citation>
    <scope>NUCLEOTIDE SEQUENCE [LARGE SCALE GENOMIC DNA]</scope>
    <source>
        <strain evidence="5">Gauthier</strain>
    </source>
</reference>
<dbReference type="KEGG" id="tpg:TPEGAU_0859"/>
<dbReference type="AlphaFoldDB" id="A0AAU8Q147"/>
<evidence type="ECO:0000256" key="1">
    <source>
        <dbReference type="ARBA" id="ARBA00005846"/>
    </source>
</evidence>